<dbReference type="OrthoDB" id="9801877at2"/>
<dbReference type="eggNOG" id="ENOG5032YJR">
    <property type="taxonomic scope" value="Bacteria"/>
</dbReference>
<sequence length="83" mass="9844">MPKFMVIETFKPNCRDLAYERFHQQGRLLPSGLHYLDSWLEANGNRCFQLMETSDIALFDQWIAHWEDLVSFEVIELGEKPQL</sequence>
<reference evidence="1 2" key="1">
    <citation type="journal article" date="2008" name="Proc. Natl. Acad. Sci. U.S.A.">
        <title>Niche adaptation and genome expansion in the chlorophyll d-producing cyanobacterium Acaryochloris marina.</title>
        <authorList>
            <person name="Swingley W.D."/>
            <person name="Chen M."/>
            <person name="Cheung P.C."/>
            <person name="Conrad A.L."/>
            <person name="Dejesa L.C."/>
            <person name="Hao J."/>
            <person name="Honchak B.M."/>
            <person name="Karbach L.E."/>
            <person name="Kurdoglu A."/>
            <person name="Lahiri S."/>
            <person name="Mastrian S.D."/>
            <person name="Miyashita H."/>
            <person name="Page L."/>
            <person name="Ramakrishna P."/>
            <person name="Satoh S."/>
            <person name="Sattley W.M."/>
            <person name="Shimada Y."/>
            <person name="Taylor H.L."/>
            <person name="Tomo T."/>
            <person name="Tsuchiya T."/>
            <person name="Wang Z.T."/>
            <person name="Raymond J."/>
            <person name="Mimuro M."/>
            <person name="Blankenship R.E."/>
            <person name="Touchman J.W."/>
        </authorList>
    </citation>
    <scope>NUCLEOTIDE SEQUENCE [LARGE SCALE GENOMIC DNA]</scope>
    <source>
        <strain evidence="2">MBIC 11017</strain>
    </source>
</reference>
<name>B0C5U8_ACAM1</name>
<evidence type="ECO:0000313" key="1">
    <source>
        <dbReference type="EMBL" id="ABW29960.1"/>
    </source>
</evidence>
<dbReference type="InterPro" id="IPR021734">
    <property type="entry name" value="DUF3303"/>
</dbReference>
<dbReference type="Pfam" id="PF11746">
    <property type="entry name" value="DUF3303"/>
    <property type="match status" value="1"/>
</dbReference>
<proteinExistence type="predicted"/>
<dbReference type="STRING" id="329726.AM1_4992"/>
<keyword evidence="2" id="KW-1185">Reference proteome</keyword>
<gene>
    <name evidence="1" type="ordered locus">AM1_4992</name>
</gene>
<dbReference type="Proteomes" id="UP000000268">
    <property type="component" value="Chromosome"/>
</dbReference>
<dbReference type="RefSeq" id="WP_012165232.1">
    <property type="nucleotide sequence ID" value="NC_009925.1"/>
</dbReference>
<dbReference type="EMBL" id="CP000828">
    <property type="protein sequence ID" value="ABW29960.1"/>
    <property type="molecule type" value="Genomic_DNA"/>
</dbReference>
<evidence type="ECO:0000313" key="2">
    <source>
        <dbReference type="Proteomes" id="UP000000268"/>
    </source>
</evidence>
<organism evidence="1 2">
    <name type="scientific">Acaryochloris marina (strain MBIC 11017)</name>
    <dbReference type="NCBI Taxonomy" id="329726"/>
    <lineage>
        <taxon>Bacteria</taxon>
        <taxon>Bacillati</taxon>
        <taxon>Cyanobacteriota</taxon>
        <taxon>Cyanophyceae</taxon>
        <taxon>Acaryochloridales</taxon>
        <taxon>Acaryochloridaceae</taxon>
        <taxon>Acaryochloris</taxon>
    </lineage>
</organism>
<dbReference type="HOGENOM" id="CLU_2450378_0_0_3"/>
<accession>B0C5U8</accession>
<evidence type="ECO:0008006" key="3">
    <source>
        <dbReference type="Google" id="ProtNLM"/>
    </source>
</evidence>
<protein>
    <recommendedName>
        <fullName evidence="3">DUF3303 domain-containing protein</fullName>
    </recommendedName>
</protein>
<dbReference type="KEGG" id="amr:AM1_4992"/>
<dbReference type="AlphaFoldDB" id="B0C5U8"/>